<dbReference type="PANTHER" id="PTHR42850:SF2">
    <property type="entry name" value="BLL5683 PROTEIN"/>
    <property type="match status" value="1"/>
</dbReference>
<evidence type="ECO:0000259" key="2">
    <source>
        <dbReference type="Pfam" id="PF12850"/>
    </source>
</evidence>
<proteinExistence type="inferred from homology"/>
<dbReference type="Proteomes" id="UP000525389">
    <property type="component" value="Unassembled WGS sequence"/>
</dbReference>
<organism evidence="3 4">
    <name type="scientific">Deinococcus budaensis</name>
    <dbReference type="NCBI Taxonomy" id="1665626"/>
    <lineage>
        <taxon>Bacteria</taxon>
        <taxon>Thermotogati</taxon>
        <taxon>Deinococcota</taxon>
        <taxon>Deinococci</taxon>
        <taxon>Deinococcales</taxon>
        <taxon>Deinococcaceae</taxon>
        <taxon>Deinococcus</taxon>
    </lineage>
</organism>
<dbReference type="RefSeq" id="WP_184024155.1">
    <property type="nucleotide sequence ID" value="NZ_JACHFN010000001.1"/>
</dbReference>
<dbReference type="SUPFAM" id="SSF56300">
    <property type="entry name" value="Metallo-dependent phosphatases"/>
    <property type="match status" value="1"/>
</dbReference>
<comment type="caution">
    <text evidence="3">The sequence shown here is derived from an EMBL/GenBank/DDBJ whole genome shotgun (WGS) entry which is preliminary data.</text>
</comment>
<reference evidence="3 4" key="1">
    <citation type="submission" date="2020-08" db="EMBL/GenBank/DDBJ databases">
        <title>Genomic Encyclopedia of Type Strains, Phase IV (KMG-IV): sequencing the most valuable type-strain genomes for metagenomic binning, comparative biology and taxonomic classification.</title>
        <authorList>
            <person name="Goeker M."/>
        </authorList>
    </citation>
    <scope>NUCLEOTIDE SEQUENCE [LARGE SCALE GENOMIC DNA]</scope>
    <source>
        <strain evidence="3 4">DSM 101791</strain>
    </source>
</reference>
<dbReference type="InterPro" id="IPR029052">
    <property type="entry name" value="Metallo-depent_PP-like"/>
</dbReference>
<dbReference type="InterPro" id="IPR011152">
    <property type="entry name" value="Pesterase_MJ0912"/>
</dbReference>
<keyword evidence="4" id="KW-1185">Reference proteome</keyword>
<dbReference type="CDD" id="cd00838">
    <property type="entry name" value="MPP_superfamily"/>
    <property type="match status" value="1"/>
</dbReference>
<name>A0A7W8GBX9_9DEIO</name>
<gene>
    <name evidence="3" type="ORF">HNQ09_000159</name>
</gene>
<protein>
    <submittedName>
        <fullName evidence="3">Putative phosphodiesterase</fullName>
    </submittedName>
</protein>
<evidence type="ECO:0000313" key="4">
    <source>
        <dbReference type="Proteomes" id="UP000525389"/>
    </source>
</evidence>
<accession>A0A7W8GBX9</accession>
<dbReference type="Gene3D" id="3.60.21.10">
    <property type="match status" value="1"/>
</dbReference>
<evidence type="ECO:0000313" key="3">
    <source>
        <dbReference type="EMBL" id="MBB5232742.1"/>
    </source>
</evidence>
<evidence type="ECO:0000256" key="1">
    <source>
        <dbReference type="ARBA" id="ARBA00008950"/>
    </source>
</evidence>
<dbReference type="EMBL" id="JACHFN010000001">
    <property type="protein sequence ID" value="MBB5232742.1"/>
    <property type="molecule type" value="Genomic_DNA"/>
</dbReference>
<comment type="similarity">
    <text evidence="1">Belongs to the metallophosphoesterase superfamily. YfcE family.</text>
</comment>
<dbReference type="GO" id="GO:0005737">
    <property type="term" value="C:cytoplasm"/>
    <property type="evidence" value="ECO:0007669"/>
    <property type="project" value="TreeGrafter"/>
</dbReference>
<feature type="domain" description="Calcineurin-like phosphoesterase" evidence="2">
    <location>
        <begin position="1"/>
        <end position="178"/>
    </location>
</feature>
<dbReference type="InterPro" id="IPR050126">
    <property type="entry name" value="Ap4A_hydrolase"/>
</dbReference>
<dbReference type="Pfam" id="PF12850">
    <property type="entry name" value="Metallophos_2"/>
    <property type="match status" value="1"/>
</dbReference>
<dbReference type="PIRSF" id="PIRSF000883">
    <property type="entry name" value="Pesterase_MJ0912"/>
    <property type="match status" value="1"/>
</dbReference>
<dbReference type="InterPro" id="IPR024654">
    <property type="entry name" value="Calcineurin-like_PHP_lpxH"/>
</dbReference>
<dbReference type="AlphaFoldDB" id="A0A7W8GBX9"/>
<dbReference type="GO" id="GO:0016791">
    <property type="term" value="F:phosphatase activity"/>
    <property type="evidence" value="ECO:0007669"/>
    <property type="project" value="TreeGrafter"/>
</dbReference>
<dbReference type="PANTHER" id="PTHR42850">
    <property type="entry name" value="METALLOPHOSPHOESTERASE"/>
    <property type="match status" value="1"/>
</dbReference>
<sequence length="229" mass="24836">MRLAILTDVHGNRFALEAVLEDLRGQAPDAVHNLGDTVWNGADPAGAWALQRKHAPPSVRGNTDEFLLADPARLDPETRSHRAFLERELGGIPPELAALPLTAPAGNGEVLLAHGSLVDAWQALFHLSGEERAAQVRAWPGARVVVVGHTHTEGLFTQGGVTFVNAGAVSRQKDGDPTARWVLLERRAGVWNVTFRRVPYDVEGAARWAAKHLPDGAQEARVLRTGFRN</sequence>